<dbReference type="GO" id="GO:0006487">
    <property type="term" value="P:protein N-linked glycosylation"/>
    <property type="evidence" value="ECO:0007669"/>
    <property type="project" value="TreeGrafter"/>
</dbReference>
<dbReference type="OMA" id="WWENAAF"/>
<evidence type="ECO:0000313" key="6">
    <source>
        <dbReference type="Proteomes" id="UP000553632"/>
    </source>
</evidence>
<dbReference type="GO" id="GO:0000139">
    <property type="term" value="C:Golgi membrane"/>
    <property type="evidence" value="ECO:0007669"/>
    <property type="project" value="TreeGrafter"/>
</dbReference>
<dbReference type="Gene3D" id="3.90.550.10">
    <property type="entry name" value="Spore Coat Polysaccharide Biosynthesis Protein SpsA, Chain A"/>
    <property type="match status" value="1"/>
</dbReference>
<comment type="caution">
    <text evidence="5">The sequence shown here is derived from an EMBL/GenBank/DDBJ whole genome shotgun (WGS) entry which is preliminary data.</text>
</comment>
<dbReference type="AlphaFoldDB" id="A0A7J6QHU3"/>
<feature type="chain" id="PRO_5029695883" description="Alpha-1,6-mannosyltransferase" evidence="4">
    <location>
        <begin position="24"/>
        <end position="473"/>
    </location>
</feature>
<dbReference type="GO" id="GO:0016757">
    <property type="term" value="F:glycosyltransferase activity"/>
    <property type="evidence" value="ECO:0007669"/>
    <property type="project" value="UniProtKB-KW"/>
</dbReference>
<evidence type="ECO:0000313" key="5">
    <source>
        <dbReference type="EMBL" id="KAF4707216.1"/>
    </source>
</evidence>
<gene>
    <name evidence="5" type="ORF">FOZ63_031766</name>
</gene>
<evidence type="ECO:0000256" key="4">
    <source>
        <dbReference type="SAM" id="SignalP"/>
    </source>
</evidence>
<accession>A0A7J6QHU3</accession>
<protein>
    <recommendedName>
        <fullName evidence="7">Alpha-1,6-mannosyltransferase</fullName>
    </recommendedName>
</protein>
<dbReference type="Proteomes" id="UP000553632">
    <property type="component" value="Unassembled WGS sequence"/>
</dbReference>
<evidence type="ECO:0000256" key="1">
    <source>
        <dbReference type="ARBA" id="ARBA00005664"/>
    </source>
</evidence>
<dbReference type="Pfam" id="PF05637">
    <property type="entry name" value="Glyco_transf_34"/>
    <property type="match status" value="1"/>
</dbReference>
<comment type="similarity">
    <text evidence="1">Belongs to the glycosyltransferase 34 family.</text>
</comment>
<keyword evidence="3" id="KW-0808">Transferase</keyword>
<dbReference type="InterPro" id="IPR029044">
    <property type="entry name" value="Nucleotide-diphossugar_trans"/>
</dbReference>
<reference evidence="5 6" key="1">
    <citation type="submission" date="2020-04" db="EMBL/GenBank/DDBJ databases">
        <title>Perkinsus olseni comparative genomics.</title>
        <authorList>
            <person name="Bogema D.R."/>
        </authorList>
    </citation>
    <scope>NUCLEOTIDE SEQUENCE [LARGE SCALE GENOMIC DNA]</scope>
    <source>
        <strain evidence="5 6">ATCC PRA-207</strain>
    </source>
</reference>
<dbReference type="PANTHER" id="PTHR31306:SF4">
    <property type="entry name" value="ALPHA-1,2-GALACTOSYLTRANSFERASE"/>
    <property type="match status" value="1"/>
</dbReference>
<dbReference type="PANTHER" id="PTHR31306">
    <property type="entry name" value="ALPHA-1,6-MANNOSYLTRANSFERASE MNN11-RELATED"/>
    <property type="match status" value="1"/>
</dbReference>
<dbReference type="EMBL" id="JABANO010033228">
    <property type="protein sequence ID" value="KAF4707216.1"/>
    <property type="molecule type" value="Genomic_DNA"/>
</dbReference>
<dbReference type="InterPro" id="IPR008630">
    <property type="entry name" value="Glyco_trans_34"/>
</dbReference>
<evidence type="ECO:0000256" key="2">
    <source>
        <dbReference type="ARBA" id="ARBA00022676"/>
    </source>
</evidence>
<evidence type="ECO:0000256" key="3">
    <source>
        <dbReference type="ARBA" id="ARBA00022679"/>
    </source>
</evidence>
<keyword evidence="4" id="KW-0732">Signal</keyword>
<sequence>MFPCRFLLTWVIWLYATTVYIEGLGNQPTRNFRCPLIPKWTHLLESIDSNSGLVQGGAFEAAKLGLRDSLAAALDPLAEAFNCSIGIAAAYRVLAIAYAAGGEVLEATDKHGYRRAHQISLRMMHVGMNWLTHAFVVKGKNDGYWVDESDWPITIQQMNDEQTAIQNAILKGGPHGHSPSWEDVPKGYRDNNISIAIVTMCDYPKDHVLPKYSMSNKDLYSKRHGYRVLAEHKRDDPSRPHAWAKISLMLKHVQQRTADWLLWFDCDTYFMDLSRTLESILYKFGSKVSSDGRRVLNDDFHMLIQEDHAMLNTGVFFVRSSEWAAKMLAQVYGPSDSPWIHHPWWENAAFSHWFLGSNYQKLAEENHSEFMNQAVSDMDGIYPEEVVVAPQVDFNSYHPITSRIFQHDTWEPGKFVLAFSGVQQASSPTVVSVLYGNYYRIMCRINKVEDECIPVDELAVFPWTIETNSTMSK</sequence>
<name>A0A7J6QHU3_PEROL</name>
<keyword evidence="6" id="KW-1185">Reference proteome</keyword>
<feature type="signal peptide" evidence="4">
    <location>
        <begin position="1"/>
        <end position="23"/>
    </location>
</feature>
<keyword evidence="2" id="KW-0328">Glycosyltransferase</keyword>
<evidence type="ECO:0008006" key="7">
    <source>
        <dbReference type="Google" id="ProtNLM"/>
    </source>
</evidence>
<organism evidence="5 6">
    <name type="scientific">Perkinsus olseni</name>
    <name type="common">Perkinsus atlanticus</name>
    <dbReference type="NCBI Taxonomy" id="32597"/>
    <lineage>
        <taxon>Eukaryota</taxon>
        <taxon>Sar</taxon>
        <taxon>Alveolata</taxon>
        <taxon>Perkinsozoa</taxon>
        <taxon>Perkinsea</taxon>
        <taxon>Perkinsida</taxon>
        <taxon>Perkinsidae</taxon>
        <taxon>Perkinsus</taxon>
    </lineage>
</organism>
<proteinExistence type="inferred from homology"/>